<feature type="transmembrane region" description="Helical" evidence="5">
    <location>
        <begin position="20"/>
        <end position="44"/>
    </location>
</feature>
<dbReference type="Pfam" id="PF18052">
    <property type="entry name" value="Rx_N"/>
    <property type="match status" value="1"/>
</dbReference>
<name>A0A5J5BCA0_9ASTE</name>
<keyword evidence="3" id="KW-0611">Plant defense</keyword>
<reference evidence="7 8" key="1">
    <citation type="submission" date="2019-09" db="EMBL/GenBank/DDBJ databases">
        <title>A chromosome-level genome assembly of the Chinese tupelo Nyssa sinensis.</title>
        <authorList>
            <person name="Yang X."/>
            <person name="Kang M."/>
            <person name="Yang Y."/>
            <person name="Xiong H."/>
            <person name="Wang M."/>
            <person name="Zhang Z."/>
            <person name="Wang Z."/>
            <person name="Wu H."/>
            <person name="Ma T."/>
            <person name="Liu J."/>
            <person name="Xi Z."/>
        </authorList>
    </citation>
    <scope>NUCLEOTIDE SEQUENCE [LARGE SCALE GENOMIC DNA]</scope>
    <source>
        <strain evidence="7">J267</strain>
        <tissue evidence="7">Leaf</tissue>
    </source>
</reference>
<evidence type="ECO:0000259" key="6">
    <source>
        <dbReference type="Pfam" id="PF18052"/>
    </source>
</evidence>
<keyword evidence="2" id="KW-0547">Nucleotide-binding</keyword>
<dbReference type="Gene3D" id="1.20.5.4130">
    <property type="match status" value="1"/>
</dbReference>
<protein>
    <recommendedName>
        <fullName evidence="6">Disease resistance N-terminal domain-containing protein</fullName>
    </recommendedName>
</protein>
<dbReference type="GO" id="GO:0006952">
    <property type="term" value="P:defense response"/>
    <property type="evidence" value="ECO:0007669"/>
    <property type="project" value="UniProtKB-KW"/>
</dbReference>
<dbReference type="Proteomes" id="UP000325577">
    <property type="component" value="Linkage Group LG13"/>
</dbReference>
<evidence type="ECO:0000256" key="1">
    <source>
        <dbReference type="ARBA" id="ARBA00022737"/>
    </source>
</evidence>
<evidence type="ECO:0000256" key="4">
    <source>
        <dbReference type="ARBA" id="ARBA00022840"/>
    </source>
</evidence>
<evidence type="ECO:0000256" key="5">
    <source>
        <dbReference type="SAM" id="Phobius"/>
    </source>
</evidence>
<keyword evidence="5" id="KW-0472">Membrane</keyword>
<sequence length="124" mass="13982">MLTGQANISLAGNEWIRPPWVMESFSICFFWNLICFVIMANALLNVVLKSLKSLIEEEIGLLWGVDKEMKKLSSTLSTIQAVLEDAELKQLQDKALQDWLRKLKHAAYAVDDILDECATEAIAL</sequence>
<keyword evidence="8" id="KW-1185">Reference proteome</keyword>
<keyword evidence="4" id="KW-0067">ATP-binding</keyword>
<proteinExistence type="predicted"/>
<keyword evidence="5" id="KW-0812">Transmembrane</keyword>
<feature type="domain" description="Disease resistance N-terminal" evidence="6">
    <location>
        <begin position="44"/>
        <end position="121"/>
    </location>
</feature>
<dbReference type="OrthoDB" id="1933539at2759"/>
<dbReference type="EMBL" id="CM018036">
    <property type="protein sequence ID" value="KAA8540693.1"/>
    <property type="molecule type" value="Genomic_DNA"/>
</dbReference>
<keyword evidence="1" id="KW-0677">Repeat</keyword>
<organism evidence="7 8">
    <name type="scientific">Nyssa sinensis</name>
    <dbReference type="NCBI Taxonomy" id="561372"/>
    <lineage>
        <taxon>Eukaryota</taxon>
        <taxon>Viridiplantae</taxon>
        <taxon>Streptophyta</taxon>
        <taxon>Embryophyta</taxon>
        <taxon>Tracheophyta</taxon>
        <taxon>Spermatophyta</taxon>
        <taxon>Magnoliopsida</taxon>
        <taxon>eudicotyledons</taxon>
        <taxon>Gunneridae</taxon>
        <taxon>Pentapetalae</taxon>
        <taxon>asterids</taxon>
        <taxon>Cornales</taxon>
        <taxon>Nyssaceae</taxon>
        <taxon>Nyssa</taxon>
    </lineage>
</organism>
<evidence type="ECO:0000313" key="8">
    <source>
        <dbReference type="Proteomes" id="UP000325577"/>
    </source>
</evidence>
<evidence type="ECO:0000313" key="7">
    <source>
        <dbReference type="EMBL" id="KAA8540693.1"/>
    </source>
</evidence>
<dbReference type="InterPro" id="IPR041118">
    <property type="entry name" value="Rx_N"/>
</dbReference>
<evidence type="ECO:0000256" key="2">
    <source>
        <dbReference type="ARBA" id="ARBA00022741"/>
    </source>
</evidence>
<dbReference type="CDD" id="cd14798">
    <property type="entry name" value="RX-CC_like"/>
    <property type="match status" value="1"/>
</dbReference>
<evidence type="ECO:0000256" key="3">
    <source>
        <dbReference type="ARBA" id="ARBA00022821"/>
    </source>
</evidence>
<accession>A0A5J5BCA0</accession>
<dbReference type="AlphaFoldDB" id="A0A5J5BCA0"/>
<dbReference type="InterPro" id="IPR038005">
    <property type="entry name" value="RX-like_CC"/>
</dbReference>
<dbReference type="GO" id="GO:0005524">
    <property type="term" value="F:ATP binding"/>
    <property type="evidence" value="ECO:0007669"/>
    <property type="project" value="UniProtKB-KW"/>
</dbReference>
<keyword evidence="5" id="KW-1133">Transmembrane helix</keyword>
<gene>
    <name evidence="7" type="ORF">F0562_024388</name>
</gene>